<gene>
    <name evidence="2" type="ORF">MMAB1_1652</name>
</gene>
<reference evidence="2 3" key="1">
    <citation type="submission" date="2016-01" db="EMBL/GenBank/DDBJ databases">
        <authorList>
            <person name="Manzoor S."/>
        </authorList>
    </citation>
    <scope>NUCLEOTIDE SEQUENCE [LARGE SCALE GENOMIC DNA]</scope>
    <source>
        <strain evidence="2">Methanoculleus sp MAB1</strain>
    </source>
</reference>
<dbReference type="AlphaFoldDB" id="A0A0X3BMU7"/>
<organism evidence="2 3">
    <name type="scientific">Methanoculleus bourgensis</name>
    <dbReference type="NCBI Taxonomy" id="83986"/>
    <lineage>
        <taxon>Archaea</taxon>
        <taxon>Methanobacteriati</taxon>
        <taxon>Methanobacteriota</taxon>
        <taxon>Stenosarchaea group</taxon>
        <taxon>Methanomicrobia</taxon>
        <taxon>Methanomicrobiales</taxon>
        <taxon>Methanomicrobiaceae</taxon>
        <taxon>Methanoculleus</taxon>
    </lineage>
</organism>
<evidence type="ECO:0000256" key="1">
    <source>
        <dbReference type="SAM" id="MobiDB-lite"/>
    </source>
</evidence>
<feature type="compositionally biased region" description="Basic and acidic residues" evidence="1">
    <location>
        <begin position="63"/>
        <end position="77"/>
    </location>
</feature>
<feature type="region of interest" description="Disordered" evidence="1">
    <location>
        <begin position="46"/>
        <end position="101"/>
    </location>
</feature>
<protein>
    <submittedName>
        <fullName evidence="2">Uncharacterized protein</fullName>
    </submittedName>
</protein>
<proteinExistence type="predicted"/>
<sequence>MKQLHRMFHTQRCFTRRHEGTVRDLGILGDMTQRLVEEESWLGLSPGLPMQRQTVAGAGGVSLRRDSRLQDTDRPESPRSPGPEVSGKNISDMQYAQFPAT</sequence>
<feature type="compositionally biased region" description="Polar residues" evidence="1">
    <location>
        <begin position="88"/>
        <end position="101"/>
    </location>
</feature>
<evidence type="ECO:0000313" key="3">
    <source>
        <dbReference type="Proteomes" id="UP000069850"/>
    </source>
</evidence>
<dbReference type="Proteomes" id="UP000069850">
    <property type="component" value="Chromosome 1"/>
</dbReference>
<name>A0A0X3BMU7_9EURY</name>
<evidence type="ECO:0000313" key="2">
    <source>
        <dbReference type="EMBL" id="CVK32865.1"/>
    </source>
</evidence>
<accession>A0A0X3BMU7</accession>
<dbReference type="KEGG" id="mema:MMAB1_1652"/>
<dbReference type="EMBL" id="LT158599">
    <property type="protein sequence ID" value="CVK32865.1"/>
    <property type="molecule type" value="Genomic_DNA"/>
</dbReference>